<dbReference type="KEGG" id="mcad:Pan265_15110"/>
<keyword evidence="1" id="KW-0472">Membrane</keyword>
<sequence>MNTQHPPITHLSPPRTTIRTHRRAFSLVELLVVISIIAVLAATSVGAILTLMRANSVGNAVNIITAQAAVARSIALRDGKDTALVIRHSYLDENNEYDADTVTTLQIAQFVSNNGITYFQTLQDRAYTKLPQGIRVTSVHTATGTTRVPLQFNQDIYTDLIIWFDSDGTIRTASDNGTSLAYLDGYPAYPMHYLRLFDERAMQAEVGPYNPTVTTDFGNDLPEFLSGTYPIGSSYDADIAVVSFSPNTGLPTVDRNQETP</sequence>
<dbReference type="SUPFAM" id="SSF54523">
    <property type="entry name" value="Pili subunits"/>
    <property type="match status" value="1"/>
</dbReference>
<reference evidence="2 3" key="1">
    <citation type="submission" date="2019-02" db="EMBL/GenBank/DDBJ databases">
        <title>Deep-cultivation of Planctomycetes and their phenomic and genomic characterization uncovers novel biology.</title>
        <authorList>
            <person name="Wiegand S."/>
            <person name="Jogler M."/>
            <person name="Boedeker C."/>
            <person name="Pinto D."/>
            <person name="Vollmers J."/>
            <person name="Rivas-Marin E."/>
            <person name="Kohn T."/>
            <person name="Peeters S.H."/>
            <person name="Heuer A."/>
            <person name="Rast P."/>
            <person name="Oberbeckmann S."/>
            <person name="Bunk B."/>
            <person name="Jeske O."/>
            <person name="Meyerdierks A."/>
            <person name="Storesund J.E."/>
            <person name="Kallscheuer N."/>
            <person name="Luecker S."/>
            <person name="Lage O.M."/>
            <person name="Pohl T."/>
            <person name="Merkel B.J."/>
            <person name="Hornburger P."/>
            <person name="Mueller R.-W."/>
            <person name="Bruemmer F."/>
            <person name="Labrenz M."/>
            <person name="Spormann A.M."/>
            <person name="Op den Camp H."/>
            <person name="Overmann J."/>
            <person name="Amann R."/>
            <person name="Jetten M.S.M."/>
            <person name="Mascher T."/>
            <person name="Medema M.H."/>
            <person name="Devos D.P."/>
            <person name="Kaster A.-K."/>
            <person name="Ovreas L."/>
            <person name="Rohde M."/>
            <person name="Galperin M.Y."/>
            <person name="Jogler C."/>
        </authorList>
    </citation>
    <scope>NUCLEOTIDE SEQUENCE [LARGE SCALE GENOMIC DNA]</scope>
    <source>
        <strain evidence="2 3">Pan265</strain>
    </source>
</reference>
<dbReference type="AlphaFoldDB" id="A0A518BXF8"/>
<feature type="transmembrane region" description="Helical" evidence="1">
    <location>
        <begin position="27"/>
        <end position="52"/>
    </location>
</feature>
<dbReference type="InterPro" id="IPR012902">
    <property type="entry name" value="N_methyl_site"/>
</dbReference>
<accession>A0A518BXF8</accession>
<dbReference type="NCBIfam" id="TIGR02532">
    <property type="entry name" value="IV_pilin_GFxxxE"/>
    <property type="match status" value="1"/>
</dbReference>
<evidence type="ECO:0008006" key="4">
    <source>
        <dbReference type="Google" id="ProtNLM"/>
    </source>
</evidence>
<dbReference type="Pfam" id="PF07963">
    <property type="entry name" value="N_methyl"/>
    <property type="match status" value="1"/>
</dbReference>
<keyword evidence="1" id="KW-1133">Transmembrane helix</keyword>
<keyword evidence="1" id="KW-0812">Transmembrane</keyword>
<organism evidence="2 3">
    <name type="scientific">Mucisphaera calidilacus</name>
    <dbReference type="NCBI Taxonomy" id="2527982"/>
    <lineage>
        <taxon>Bacteria</taxon>
        <taxon>Pseudomonadati</taxon>
        <taxon>Planctomycetota</taxon>
        <taxon>Phycisphaerae</taxon>
        <taxon>Phycisphaerales</taxon>
        <taxon>Phycisphaeraceae</taxon>
        <taxon>Mucisphaera</taxon>
    </lineage>
</organism>
<name>A0A518BXF8_9BACT</name>
<evidence type="ECO:0000313" key="2">
    <source>
        <dbReference type="EMBL" id="QDU71659.1"/>
    </source>
</evidence>
<evidence type="ECO:0000313" key="3">
    <source>
        <dbReference type="Proteomes" id="UP000320386"/>
    </source>
</evidence>
<proteinExistence type="predicted"/>
<dbReference type="InterPro" id="IPR045584">
    <property type="entry name" value="Pilin-like"/>
</dbReference>
<dbReference type="EMBL" id="CP036280">
    <property type="protein sequence ID" value="QDU71659.1"/>
    <property type="molecule type" value="Genomic_DNA"/>
</dbReference>
<gene>
    <name evidence="2" type="ORF">Pan265_15110</name>
</gene>
<dbReference type="RefSeq" id="WP_145445814.1">
    <property type="nucleotide sequence ID" value="NZ_CP036280.1"/>
</dbReference>
<dbReference type="Gene3D" id="3.30.700.10">
    <property type="entry name" value="Glycoprotein, Type 4 Pilin"/>
    <property type="match status" value="1"/>
</dbReference>
<dbReference type="Proteomes" id="UP000320386">
    <property type="component" value="Chromosome"/>
</dbReference>
<keyword evidence="3" id="KW-1185">Reference proteome</keyword>
<evidence type="ECO:0000256" key="1">
    <source>
        <dbReference type="SAM" id="Phobius"/>
    </source>
</evidence>
<protein>
    <recommendedName>
        <fullName evidence="4">Prepilin-type N-terminal cleavage/methylation domain-containing protein</fullName>
    </recommendedName>
</protein>